<evidence type="ECO:0000313" key="10">
    <source>
        <dbReference type="Proteomes" id="UP000476837"/>
    </source>
</evidence>
<gene>
    <name evidence="9" type="ORF">DS837_07410</name>
</gene>
<evidence type="ECO:0000256" key="4">
    <source>
        <dbReference type="ARBA" id="ARBA00022741"/>
    </source>
</evidence>
<dbReference type="EMBL" id="QOKV01000003">
    <property type="protein sequence ID" value="KAA0687049.1"/>
    <property type="molecule type" value="Genomic_DNA"/>
</dbReference>
<sequence>MTVTAASSLRHAMTHAGRPGPAQWTNLDGRVTLRTLILIRWIAVIGQLATVATVQLVMGFPLPLGPVLAAIGASVLLNLVAMAQRGGRLRLADRDAALYLGYDMLQLTLLLYLTGGLANPFAILLLAPMTVAAAILSRYSVVLLTGLNLVCLTVLAMWHFPLPWPEPMPSVAPLYAFGIWLSLSVSAGFISGYVFRVAEEARRFANALSASQVALAREQRLSSLGALAAAAAHELGSPLGTIAVVAKELLHDMPPDSPFTEDVALLQSQVMRCREILAELARKPEADGGDPFERLPLTALVEAAGAPHRLGHIQFTVERSDGSVEEEPIVRRSPEIIHGLGNFIQNAHQFADGRVTVAASWDAKSATVVVMDDGPGYPAHLLSRIGEPYLSARSERSGHMGLGIFIAQTLLEKTGALVAFSNNRSGGARVVVRWDRGVLEPED</sequence>
<dbReference type="EC" id="2.7.13.3" evidence="2"/>
<accession>A0A6L3B4E5</accession>
<dbReference type="InterPro" id="IPR047770">
    <property type="entry name" value="RegB"/>
</dbReference>
<dbReference type="SMART" id="SM00387">
    <property type="entry name" value="HATPase_c"/>
    <property type="match status" value="1"/>
</dbReference>
<proteinExistence type="predicted"/>
<dbReference type="GO" id="GO:0005524">
    <property type="term" value="F:ATP binding"/>
    <property type="evidence" value="ECO:0007669"/>
    <property type="project" value="UniProtKB-KW"/>
</dbReference>
<dbReference type="GO" id="GO:0005886">
    <property type="term" value="C:plasma membrane"/>
    <property type="evidence" value="ECO:0007669"/>
    <property type="project" value="TreeGrafter"/>
</dbReference>
<comment type="caution">
    <text evidence="9">The sequence shown here is derived from an EMBL/GenBank/DDBJ whole genome shotgun (WGS) entry which is preliminary data.</text>
</comment>
<keyword evidence="6" id="KW-0067">ATP-binding</keyword>
<evidence type="ECO:0000313" key="9">
    <source>
        <dbReference type="EMBL" id="KAA0687049.1"/>
    </source>
</evidence>
<evidence type="ECO:0000256" key="3">
    <source>
        <dbReference type="ARBA" id="ARBA00022679"/>
    </source>
</evidence>
<dbReference type="AlphaFoldDB" id="A0A6L3B4E5"/>
<dbReference type="RefSeq" id="WP_149164167.1">
    <property type="nucleotide sequence ID" value="NZ_QOKV01000003.1"/>
</dbReference>
<dbReference type="PROSITE" id="PS50109">
    <property type="entry name" value="HIS_KIN"/>
    <property type="match status" value="1"/>
</dbReference>
<keyword evidence="5 9" id="KW-0418">Kinase</keyword>
<dbReference type="InterPro" id="IPR003594">
    <property type="entry name" value="HATPase_dom"/>
</dbReference>
<feature type="transmembrane region" description="Helical" evidence="7">
    <location>
        <begin position="141"/>
        <end position="160"/>
    </location>
</feature>
<keyword evidence="7" id="KW-0472">Membrane</keyword>
<name>A0A6L3B4E5_AZOBR</name>
<evidence type="ECO:0000256" key="6">
    <source>
        <dbReference type="ARBA" id="ARBA00022840"/>
    </source>
</evidence>
<dbReference type="Proteomes" id="UP000476837">
    <property type="component" value="Unassembled WGS sequence"/>
</dbReference>
<keyword evidence="4" id="KW-0547">Nucleotide-binding</keyword>
<dbReference type="Gene3D" id="3.30.565.10">
    <property type="entry name" value="Histidine kinase-like ATPase, C-terminal domain"/>
    <property type="match status" value="1"/>
</dbReference>
<organism evidence="9 10">
    <name type="scientific">Azospirillum brasilense</name>
    <dbReference type="NCBI Taxonomy" id="192"/>
    <lineage>
        <taxon>Bacteria</taxon>
        <taxon>Pseudomonadati</taxon>
        <taxon>Pseudomonadota</taxon>
        <taxon>Alphaproteobacteria</taxon>
        <taxon>Rhodospirillales</taxon>
        <taxon>Azospirillaceae</taxon>
        <taxon>Azospirillum</taxon>
    </lineage>
</organism>
<evidence type="ECO:0000256" key="5">
    <source>
        <dbReference type="ARBA" id="ARBA00022777"/>
    </source>
</evidence>
<dbReference type="GO" id="GO:0000155">
    <property type="term" value="F:phosphorelay sensor kinase activity"/>
    <property type="evidence" value="ECO:0007669"/>
    <property type="project" value="InterPro"/>
</dbReference>
<evidence type="ECO:0000256" key="7">
    <source>
        <dbReference type="SAM" id="Phobius"/>
    </source>
</evidence>
<dbReference type="PANTHER" id="PTHR44936">
    <property type="entry name" value="SENSOR PROTEIN CREC"/>
    <property type="match status" value="1"/>
</dbReference>
<dbReference type="InterPro" id="IPR050980">
    <property type="entry name" value="2C_sensor_his_kinase"/>
</dbReference>
<dbReference type="InterPro" id="IPR005467">
    <property type="entry name" value="His_kinase_dom"/>
</dbReference>
<feature type="transmembrane region" description="Helical" evidence="7">
    <location>
        <begin position="172"/>
        <end position="195"/>
    </location>
</feature>
<protein>
    <recommendedName>
        <fullName evidence="2">histidine kinase</fullName>
        <ecNumber evidence="2">2.7.13.3</ecNumber>
    </recommendedName>
</protein>
<feature type="domain" description="Histidine kinase" evidence="8">
    <location>
        <begin position="230"/>
        <end position="438"/>
    </location>
</feature>
<keyword evidence="7" id="KW-1133">Transmembrane helix</keyword>
<dbReference type="InterPro" id="IPR036890">
    <property type="entry name" value="HATPase_C_sf"/>
</dbReference>
<keyword evidence="7" id="KW-0812">Transmembrane</keyword>
<dbReference type="SUPFAM" id="SSF47384">
    <property type="entry name" value="Homodimeric domain of signal transducing histidine kinase"/>
    <property type="match status" value="1"/>
</dbReference>
<dbReference type="Pfam" id="PF02518">
    <property type="entry name" value="HATPase_c"/>
    <property type="match status" value="1"/>
</dbReference>
<reference evidence="9 10" key="1">
    <citation type="submission" date="2018-07" db="EMBL/GenBank/DDBJ databases">
        <title>Genome sequence of Roseomonas fauriae ATCC 49958.</title>
        <authorList>
            <person name="Sant'Anna F.H."/>
            <person name="Baldani J.I."/>
            <person name="Zilli J.E."/>
            <person name="Reis V.M."/>
            <person name="Hartmann A."/>
            <person name="Cruz L."/>
            <person name="de Souza E.M."/>
            <person name="de Oliveira Pedrosa F."/>
            <person name="Passaglia L.M.P."/>
        </authorList>
    </citation>
    <scope>NUCLEOTIDE SEQUENCE [LARGE SCALE GENOMIC DNA]</scope>
    <source>
        <strain evidence="9 10">ATCC 49958</strain>
    </source>
</reference>
<dbReference type="PANTHER" id="PTHR44936:SF10">
    <property type="entry name" value="SENSOR PROTEIN RSTB"/>
    <property type="match status" value="1"/>
</dbReference>
<evidence type="ECO:0000259" key="8">
    <source>
        <dbReference type="PROSITE" id="PS50109"/>
    </source>
</evidence>
<evidence type="ECO:0000256" key="1">
    <source>
        <dbReference type="ARBA" id="ARBA00000085"/>
    </source>
</evidence>
<feature type="transmembrane region" description="Helical" evidence="7">
    <location>
        <begin position="37"/>
        <end position="58"/>
    </location>
</feature>
<dbReference type="InterPro" id="IPR036097">
    <property type="entry name" value="HisK_dim/P_sf"/>
</dbReference>
<comment type="catalytic activity">
    <reaction evidence="1">
        <text>ATP + protein L-histidine = ADP + protein N-phospho-L-histidine.</text>
        <dbReference type="EC" id="2.7.13.3"/>
    </reaction>
</comment>
<dbReference type="NCBIfam" id="NF033792">
    <property type="entry name" value="ActS_PrrB_HisK"/>
    <property type="match status" value="1"/>
</dbReference>
<evidence type="ECO:0000256" key="2">
    <source>
        <dbReference type="ARBA" id="ARBA00012438"/>
    </source>
</evidence>
<dbReference type="Gene3D" id="1.10.287.130">
    <property type="match status" value="1"/>
</dbReference>
<keyword evidence="3" id="KW-0808">Transferase</keyword>
<dbReference type="SUPFAM" id="SSF55874">
    <property type="entry name" value="ATPase domain of HSP90 chaperone/DNA topoisomerase II/histidine kinase"/>
    <property type="match status" value="1"/>
</dbReference>